<dbReference type="Proteomes" id="UP000277300">
    <property type="component" value="Unassembled WGS sequence"/>
</dbReference>
<evidence type="ECO:0000313" key="5">
    <source>
        <dbReference type="Proteomes" id="UP000277300"/>
    </source>
</evidence>
<feature type="coiled-coil region" evidence="1">
    <location>
        <begin position="679"/>
        <end position="764"/>
    </location>
</feature>
<name>A0A3F2RTK9_9STRA</name>
<evidence type="ECO:0000313" key="6">
    <source>
        <dbReference type="Proteomes" id="UP000284657"/>
    </source>
</evidence>
<comment type="caution">
    <text evidence="4">The sequence shown here is derived from an EMBL/GenBank/DDBJ whole genome shotgun (WGS) entry which is preliminary data.</text>
</comment>
<feature type="compositionally biased region" description="Basic and acidic residues" evidence="2">
    <location>
        <begin position="207"/>
        <end position="220"/>
    </location>
</feature>
<feature type="region of interest" description="Disordered" evidence="2">
    <location>
        <begin position="791"/>
        <end position="822"/>
    </location>
</feature>
<sequence length="822" mass="94705">MEESTDSLWAAIKTRVQASWELKLKGKSLEILRPNDVVNIQDDPTAGPSAAPTQGPEYEITTDPFEKRLRRKVRQRLQQRYRLCWNIPNVREALAHTSNWFLRSQADVAPFFRNHGVLYTKATRLVLSEAKQVVADYQISLMQCNMGNAVRNPVETLGQHPPSIADAPSSDKLEGKTPDQPEHKEGASLRAAKVSPLIPSINTSMGMEDKPKDSALRQSEEAGTSNANGEVETFDTAQFIQIGEVGIFMCDMRSTPTDDTVTCNNRLLTPLTRQERAIIGEKQWLYLEKALKKKSVMAFVLCLEFPLILTDATHIDAMREDASNSGVDHIQEEASGRWKLYDRQTIFQHWVSCRRQLEQLLTLLFRWKAKRRGREIVVLSGGMRVGLDTLLQDRETQLSIRSLTAGPLTARVEPSFDDMPLEGTACPTFIASESQLDEQFTFSHSLVTSKNYLLTHIGITRELIDQPGTVSEAATEIRTATVETEFIADDDAVDAAHPINQYRRFPTWWTDFVPMGKIVFWDDTVTMRSQSDEEVTALTRYLRDGREFTAALEVLFEKHQFAEAARMEELRSKHRRRQRGPEELRASLRAVFTELWKVLPDAHRRQVAYFQDEFVFDFLLGYLAPTLFEDDSDLDDDAERPPLEFAAFSMLCRDFIFNSCVMHLSLRMHQEDERKKITLQRADARRQASERAAQRVQQQQEQAEEAAKLEKLRLEDPEAYARRMLAEQEQALREKRAKVEGAREQRKVEKMRDVEEELAIAKEQRKLDKLAESGDQHEYQHRRELLAVRARKLQERKRHREAEEARRREKKEKKKKEHAAQQ</sequence>
<accession>A0A3F2RTK9</accession>
<dbReference type="AlphaFoldDB" id="A0A3F2RTK9"/>
<keyword evidence="1" id="KW-0175">Coiled coil</keyword>
<organism evidence="4 5">
    <name type="scientific">Phytophthora kernoviae</name>
    <dbReference type="NCBI Taxonomy" id="325452"/>
    <lineage>
        <taxon>Eukaryota</taxon>
        <taxon>Sar</taxon>
        <taxon>Stramenopiles</taxon>
        <taxon>Oomycota</taxon>
        <taxon>Peronosporomycetes</taxon>
        <taxon>Peronosporales</taxon>
        <taxon>Peronosporaceae</taxon>
        <taxon>Phytophthora</taxon>
    </lineage>
</organism>
<feature type="region of interest" description="Disordered" evidence="2">
    <location>
        <begin position="152"/>
        <end position="230"/>
    </location>
</feature>
<evidence type="ECO:0000256" key="2">
    <source>
        <dbReference type="SAM" id="MobiDB-lite"/>
    </source>
</evidence>
<dbReference type="EMBL" id="MBAD02002049">
    <property type="protein sequence ID" value="RLN50236.1"/>
    <property type="molecule type" value="Genomic_DNA"/>
</dbReference>
<evidence type="ECO:0000313" key="3">
    <source>
        <dbReference type="EMBL" id="RLN50236.1"/>
    </source>
</evidence>
<dbReference type="OrthoDB" id="2419400at2759"/>
<feature type="compositionally biased region" description="Basic residues" evidence="2">
    <location>
        <begin position="808"/>
        <end position="822"/>
    </location>
</feature>
<reference evidence="5 6" key="1">
    <citation type="submission" date="2018-07" db="EMBL/GenBank/DDBJ databases">
        <title>Genome sequencing of oomycete isolates from Chile give support for New Zealand origin for Phytophthora kernoviae and make available the first Nothophytophthora sp. genome.</title>
        <authorList>
            <person name="Studholme D.J."/>
            <person name="Sanfuentes E."/>
            <person name="Panda P."/>
            <person name="Hill R."/>
            <person name="Sambles C."/>
            <person name="Grant M."/>
            <person name="Williams N.M."/>
            <person name="Mcdougal R.L."/>
        </authorList>
    </citation>
    <scope>NUCLEOTIDE SEQUENCE [LARGE SCALE GENOMIC DNA]</scope>
    <source>
        <strain evidence="4">Chile6</strain>
        <strain evidence="3">Chile7</strain>
    </source>
</reference>
<evidence type="ECO:0000313" key="4">
    <source>
        <dbReference type="EMBL" id="RLN63974.1"/>
    </source>
</evidence>
<evidence type="ECO:0000256" key="1">
    <source>
        <dbReference type="SAM" id="Coils"/>
    </source>
</evidence>
<gene>
    <name evidence="3" type="ORF">BBJ29_005719</name>
    <name evidence="4" type="ORF">BBP00_00003737</name>
</gene>
<dbReference type="Proteomes" id="UP000284657">
    <property type="component" value="Unassembled WGS sequence"/>
</dbReference>
<proteinExistence type="predicted"/>
<feature type="compositionally biased region" description="Basic and acidic residues" evidence="2">
    <location>
        <begin position="169"/>
        <end position="187"/>
    </location>
</feature>
<dbReference type="EMBL" id="MBDO02000083">
    <property type="protein sequence ID" value="RLN63974.1"/>
    <property type="molecule type" value="Genomic_DNA"/>
</dbReference>
<protein>
    <submittedName>
        <fullName evidence="4">Uncharacterized protein</fullName>
    </submittedName>
</protein>